<evidence type="ECO:0000313" key="2">
    <source>
        <dbReference type="EMBL" id="KAF3538277.1"/>
    </source>
</evidence>
<sequence>MTSLLMSSTPIDSSQPYPDPLSVFVTPEPPPDPHRSIPPRRSFLFQPSTQLPIRVPDPPFALLPLALPPEHLQHSPAPLSRPAASS</sequence>
<feature type="compositionally biased region" description="Polar residues" evidence="1">
    <location>
        <begin position="1"/>
        <end position="16"/>
    </location>
</feature>
<dbReference type="Proteomes" id="UP000712600">
    <property type="component" value="Unassembled WGS sequence"/>
</dbReference>
<gene>
    <name evidence="2" type="ORF">F2Q69_00018503</name>
</gene>
<name>A0A8S9Q888_BRACR</name>
<feature type="region of interest" description="Disordered" evidence="1">
    <location>
        <begin position="1"/>
        <end position="41"/>
    </location>
</feature>
<dbReference type="EMBL" id="QGKX02001290">
    <property type="protein sequence ID" value="KAF3538277.1"/>
    <property type="molecule type" value="Genomic_DNA"/>
</dbReference>
<evidence type="ECO:0000256" key="1">
    <source>
        <dbReference type="SAM" id="MobiDB-lite"/>
    </source>
</evidence>
<organism evidence="2 3">
    <name type="scientific">Brassica cretica</name>
    <name type="common">Mustard</name>
    <dbReference type="NCBI Taxonomy" id="69181"/>
    <lineage>
        <taxon>Eukaryota</taxon>
        <taxon>Viridiplantae</taxon>
        <taxon>Streptophyta</taxon>
        <taxon>Embryophyta</taxon>
        <taxon>Tracheophyta</taxon>
        <taxon>Spermatophyta</taxon>
        <taxon>Magnoliopsida</taxon>
        <taxon>eudicotyledons</taxon>
        <taxon>Gunneridae</taxon>
        <taxon>Pentapetalae</taxon>
        <taxon>rosids</taxon>
        <taxon>malvids</taxon>
        <taxon>Brassicales</taxon>
        <taxon>Brassicaceae</taxon>
        <taxon>Brassiceae</taxon>
        <taxon>Brassica</taxon>
    </lineage>
</organism>
<reference evidence="2" key="1">
    <citation type="submission" date="2019-12" db="EMBL/GenBank/DDBJ databases">
        <title>Genome sequencing and annotation of Brassica cretica.</title>
        <authorList>
            <person name="Studholme D.J."/>
            <person name="Sarris P."/>
        </authorList>
    </citation>
    <scope>NUCLEOTIDE SEQUENCE</scope>
    <source>
        <strain evidence="2">PFS-109/04</strain>
        <tissue evidence="2">Leaf</tissue>
    </source>
</reference>
<protein>
    <submittedName>
        <fullName evidence="2">Uncharacterized protein</fullName>
    </submittedName>
</protein>
<comment type="caution">
    <text evidence="2">The sequence shown here is derived from an EMBL/GenBank/DDBJ whole genome shotgun (WGS) entry which is preliminary data.</text>
</comment>
<proteinExistence type="predicted"/>
<accession>A0A8S9Q888</accession>
<evidence type="ECO:0000313" key="3">
    <source>
        <dbReference type="Proteomes" id="UP000712600"/>
    </source>
</evidence>
<dbReference type="AlphaFoldDB" id="A0A8S9Q888"/>